<dbReference type="InterPro" id="IPR003736">
    <property type="entry name" value="PAAI_dom"/>
</dbReference>
<dbReference type="OrthoDB" id="2831072at2759"/>
<organism evidence="4 5">
    <name type="scientific">Massariosphaeria phaeospora</name>
    <dbReference type="NCBI Taxonomy" id="100035"/>
    <lineage>
        <taxon>Eukaryota</taxon>
        <taxon>Fungi</taxon>
        <taxon>Dikarya</taxon>
        <taxon>Ascomycota</taxon>
        <taxon>Pezizomycotina</taxon>
        <taxon>Dothideomycetes</taxon>
        <taxon>Pleosporomycetidae</taxon>
        <taxon>Pleosporales</taxon>
        <taxon>Pleosporales incertae sedis</taxon>
        <taxon>Massariosphaeria</taxon>
    </lineage>
</organism>
<dbReference type="PANTHER" id="PTHR21660:SF1">
    <property type="entry name" value="ACYL-COENZYME A THIOESTERASE 13"/>
    <property type="match status" value="1"/>
</dbReference>
<dbReference type="SUPFAM" id="SSF54637">
    <property type="entry name" value="Thioesterase/thiol ester dehydrase-isomerase"/>
    <property type="match status" value="1"/>
</dbReference>
<reference evidence="4 5" key="1">
    <citation type="submission" date="2020-01" db="EMBL/GenBank/DDBJ databases">
        <authorList>
            <consortium name="DOE Joint Genome Institute"/>
            <person name="Haridas S."/>
            <person name="Albert R."/>
            <person name="Binder M."/>
            <person name="Bloem J."/>
            <person name="Labutti K."/>
            <person name="Salamov A."/>
            <person name="Andreopoulos B."/>
            <person name="Baker S.E."/>
            <person name="Barry K."/>
            <person name="Bills G."/>
            <person name="Bluhm B.H."/>
            <person name="Cannon C."/>
            <person name="Castanera R."/>
            <person name="Culley D.E."/>
            <person name="Daum C."/>
            <person name="Ezra D."/>
            <person name="Gonzalez J.B."/>
            <person name="Henrissat B."/>
            <person name="Kuo A."/>
            <person name="Liang C."/>
            <person name="Lipzen A."/>
            <person name="Lutzoni F."/>
            <person name="Magnuson J."/>
            <person name="Mondo S."/>
            <person name="Nolan M."/>
            <person name="Ohm R."/>
            <person name="Pangilinan J."/>
            <person name="Park H.-J.H."/>
            <person name="Ramirez L."/>
            <person name="Alfaro M."/>
            <person name="Sun H."/>
            <person name="Tritt A."/>
            <person name="Yoshinaga Y."/>
            <person name="Zwiers L.-H.L."/>
            <person name="Turgeon B.G."/>
            <person name="Goodwin S.B."/>
            <person name="Spatafora J.W."/>
            <person name="Crous P.W."/>
            <person name="Grigoriev I.V."/>
        </authorList>
    </citation>
    <scope>NUCLEOTIDE SEQUENCE [LARGE SCALE GENOMIC DNA]</scope>
    <source>
        <strain evidence="4 5">CBS 611.86</strain>
    </source>
</reference>
<dbReference type="NCBIfam" id="TIGR00369">
    <property type="entry name" value="unchar_dom_1"/>
    <property type="match status" value="1"/>
</dbReference>
<protein>
    <submittedName>
        <fullName evidence="4">HotDog domain-containing protein</fullName>
    </submittedName>
</protein>
<keyword evidence="5" id="KW-1185">Reference proteome</keyword>
<dbReference type="CDD" id="cd03443">
    <property type="entry name" value="PaaI_thioesterase"/>
    <property type="match status" value="1"/>
</dbReference>
<comment type="caution">
    <text evidence="4">The sequence shown here is derived from an EMBL/GenBank/DDBJ whole genome shotgun (WGS) entry which is preliminary data.</text>
</comment>
<sequence length="108" mass="11394">FSLKVSQSLCNPSGTLHGGAVALIYDVCTSMALELCSEDGFWDTGHVSRTLNCTYLRPAREGATLTVESEVVNLGRRMAMLKGVMRGEDGKICSTCEHGKVAVGGAGL</sequence>
<gene>
    <name evidence="4" type="ORF">BDV95DRAFT_501589</name>
</gene>
<dbReference type="Gene3D" id="3.10.129.10">
    <property type="entry name" value="Hotdog Thioesterase"/>
    <property type="match status" value="1"/>
</dbReference>
<feature type="domain" description="Thioesterase" evidence="3">
    <location>
        <begin position="14"/>
        <end position="93"/>
    </location>
</feature>
<feature type="non-terminal residue" evidence="4">
    <location>
        <position position="1"/>
    </location>
</feature>
<evidence type="ECO:0000259" key="3">
    <source>
        <dbReference type="Pfam" id="PF03061"/>
    </source>
</evidence>
<name>A0A7C8I4K3_9PLEO</name>
<comment type="similarity">
    <text evidence="1">Belongs to the thioesterase PaaI family.</text>
</comment>
<proteinExistence type="inferred from homology"/>
<dbReference type="InterPro" id="IPR039298">
    <property type="entry name" value="ACOT13"/>
</dbReference>
<evidence type="ECO:0000256" key="2">
    <source>
        <dbReference type="ARBA" id="ARBA00022801"/>
    </source>
</evidence>
<accession>A0A7C8I4K3</accession>
<dbReference type="EMBL" id="JAADJZ010000021">
    <property type="protein sequence ID" value="KAF2867931.1"/>
    <property type="molecule type" value="Genomic_DNA"/>
</dbReference>
<dbReference type="GO" id="GO:0047617">
    <property type="term" value="F:fatty acyl-CoA hydrolase activity"/>
    <property type="evidence" value="ECO:0007669"/>
    <property type="project" value="InterPro"/>
</dbReference>
<evidence type="ECO:0000256" key="1">
    <source>
        <dbReference type="ARBA" id="ARBA00008324"/>
    </source>
</evidence>
<dbReference type="InterPro" id="IPR029069">
    <property type="entry name" value="HotDog_dom_sf"/>
</dbReference>
<evidence type="ECO:0000313" key="4">
    <source>
        <dbReference type="EMBL" id="KAF2867931.1"/>
    </source>
</evidence>
<evidence type="ECO:0000313" key="5">
    <source>
        <dbReference type="Proteomes" id="UP000481861"/>
    </source>
</evidence>
<dbReference type="AlphaFoldDB" id="A0A7C8I4K3"/>
<dbReference type="PANTHER" id="PTHR21660">
    <property type="entry name" value="THIOESTERASE SUPERFAMILY MEMBER-RELATED"/>
    <property type="match status" value="1"/>
</dbReference>
<dbReference type="Pfam" id="PF03061">
    <property type="entry name" value="4HBT"/>
    <property type="match status" value="1"/>
</dbReference>
<dbReference type="InterPro" id="IPR006683">
    <property type="entry name" value="Thioestr_dom"/>
</dbReference>
<keyword evidence="2" id="KW-0378">Hydrolase</keyword>
<dbReference type="Proteomes" id="UP000481861">
    <property type="component" value="Unassembled WGS sequence"/>
</dbReference>